<sequence length="241" mass="27439">MSVDRKSWFIDGLERVSLPAQGEMVVFEYPQMITTTGGTVMNLSVDTLAMASLFERSPIYKIRVITFNNEEPGKERDIKKIKKISNYDRKKSSLEINLSDIWFLAENYMKTLDENKELEGRKPRKKDFPLYSYVADNASSLLPEERETARLWGKMVSDVVIHQAALTHLNLNQALYKGLVKEGLFIPEGVLDIVLTHVGLLATPHAIARIINDERNEAKIRNIRKELQQVVNGRPLVKLGA</sequence>
<comment type="caution">
    <text evidence="1">The sequence shown here is derived from an EMBL/GenBank/DDBJ whole genome shotgun (WGS) entry which is preliminary data.</text>
</comment>
<evidence type="ECO:0000313" key="1">
    <source>
        <dbReference type="EMBL" id="OGM68714.1"/>
    </source>
</evidence>
<dbReference type="STRING" id="1802525.A2975_05440"/>
<dbReference type="EMBL" id="MGHL01000019">
    <property type="protein sequence ID" value="OGM68714.1"/>
    <property type="molecule type" value="Genomic_DNA"/>
</dbReference>
<proteinExistence type="predicted"/>
<dbReference type="Proteomes" id="UP000178429">
    <property type="component" value="Unassembled WGS sequence"/>
</dbReference>
<gene>
    <name evidence="1" type="ORF">A2975_05440</name>
</gene>
<accession>A0A1F8BX84</accession>
<name>A0A1F8BX84_9BACT</name>
<reference evidence="1 2" key="1">
    <citation type="journal article" date="2016" name="Nat. Commun.">
        <title>Thousands of microbial genomes shed light on interconnected biogeochemical processes in an aquifer system.</title>
        <authorList>
            <person name="Anantharaman K."/>
            <person name="Brown C.T."/>
            <person name="Hug L.A."/>
            <person name="Sharon I."/>
            <person name="Castelle C.J."/>
            <person name="Probst A.J."/>
            <person name="Thomas B.C."/>
            <person name="Singh A."/>
            <person name="Wilkins M.J."/>
            <person name="Karaoz U."/>
            <person name="Brodie E.L."/>
            <person name="Williams K.H."/>
            <person name="Hubbard S.S."/>
            <person name="Banfield J.F."/>
        </authorList>
    </citation>
    <scope>NUCLEOTIDE SEQUENCE [LARGE SCALE GENOMIC DNA]</scope>
</reference>
<evidence type="ECO:0000313" key="2">
    <source>
        <dbReference type="Proteomes" id="UP000178429"/>
    </source>
</evidence>
<protein>
    <submittedName>
        <fullName evidence="1">Uncharacterized protein</fullName>
    </submittedName>
</protein>
<organism evidence="1 2">
    <name type="scientific">Candidatus Woesebacteria bacterium RIFCSPLOWO2_01_FULL_44_14</name>
    <dbReference type="NCBI Taxonomy" id="1802525"/>
    <lineage>
        <taxon>Bacteria</taxon>
        <taxon>Candidatus Woeseibacteriota</taxon>
    </lineage>
</organism>
<dbReference type="AlphaFoldDB" id="A0A1F8BX84"/>